<evidence type="ECO:0000313" key="1">
    <source>
        <dbReference type="EMBL" id="PIK38626.1"/>
    </source>
</evidence>
<dbReference type="Proteomes" id="UP000230750">
    <property type="component" value="Unassembled WGS sequence"/>
</dbReference>
<dbReference type="EMBL" id="MRZV01001335">
    <property type="protein sequence ID" value="PIK38626.1"/>
    <property type="molecule type" value="Genomic_DNA"/>
</dbReference>
<reference evidence="1 2" key="1">
    <citation type="journal article" date="2017" name="PLoS Biol.">
        <title>The sea cucumber genome provides insights into morphological evolution and visceral regeneration.</title>
        <authorList>
            <person name="Zhang X."/>
            <person name="Sun L."/>
            <person name="Yuan J."/>
            <person name="Sun Y."/>
            <person name="Gao Y."/>
            <person name="Zhang L."/>
            <person name="Li S."/>
            <person name="Dai H."/>
            <person name="Hamel J.F."/>
            <person name="Liu C."/>
            <person name="Yu Y."/>
            <person name="Liu S."/>
            <person name="Lin W."/>
            <person name="Guo K."/>
            <person name="Jin S."/>
            <person name="Xu P."/>
            <person name="Storey K.B."/>
            <person name="Huan P."/>
            <person name="Zhang T."/>
            <person name="Zhou Y."/>
            <person name="Zhang J."/>
            <person name="Lin C."/>
            <person name="Li X."/>
            <person name="Xing L."/>
            <person name="Huo D."/>
            <person name="Sun M."/>
            <person name="Wang L."/>
            <person name="Mercier A."/>
            <person name="Li F."/>
            <person name="Yang H."/>
            <person name="Xiang J."/>
        </authorList>
    </citation>
    <scope>NUCLEOTIDE SEQUENCE [LARGE SCALE GENOMIC DNA]</scope>
    <source>
        <strain evidence="1">Shaxun</strain>
        <tissue evidence="1">Muscle</tissue>
    </source>
</reference>
<proteinExistence type="predicted"/>
<keyword evidence="1" id="KW-0695">RNA-directed DNA polymerase</keyword>
<protein>
    <submittedName>
        <fullName evidence="1">Reverse transcriptase</fullName>
    </submittedName>
</protein>
<dbReference type="AlphaFoldDB" id="A0A2G8JS96"/>
<dbReference type="Gene3D" id="3.60.10.10">
    <property type="entry name" value="Endonuclease/exonuclease/phosphatase"/>
    <property type="match status" value="1"/>
</dbReference>
<dbReference type="GO" id="GO:0003964">
    <property type="term" value="F:RNA-directed DNA polymerase activity"/>
    <property type="evidence" value="ECO:0007669"/>
    <property type="project" value="UniProtKB-KW"/>
</dbReference>
<organism evidence="1 2">
    <name type="scientific">Stichopus japonicus</name>
    <name type="common">Sea cucumber</name>
    <dbReference type="NCBI Taxonomy" id="307972"/>
    <lineage>
        <taxon>Eukaryota</taxon>
        <taxon>Metazoa</taxon>
        <taxon>Echinodermata</taxon>
        <taxon>Eleutherozoa</taxon>
        <taxon>Echinozoa</taxon>
        <taxon>Holothuroidea</taxon>
        <taxon>Aspidochirotacea</taxon>
        <taxon>Aspidochirotida</taxon>
        <taxon>Stichopodidae</taxon>
        <taxon>Apostichopus</taxon>
    </lineage>
</organism>
<keyword evidence="1" id="KW-0548">Nucleotidyltransferase</keyword>
<keyword evidence="1" id="KW-0808">Transferase</keyword>
<keyword evidence="2" id="KW-1185">Reference proteome</keyword>
<dbReference type="PANTHER" id="PTHR19446">
    <property type="entry name" value="REVERSE TRANSCRIPTASES"/>
    <property type="match status" value="1"/>
</dbReference>
<evidence type="ECO:0000313" key="2">
    <source>
        <dbReference type="Proteomes" id="UP000230750"/>
    </source>
</evidence>
<comment type="caution">
    <text evidence="1">The sequence shown here is derived from an EMBL/GenBank/DDBJ whole genome shotgun (WGS) entry which is preliminary data.</text>
</comment>
<accession>A0A2G8JS96</accession>
<name>A0A2G8JS96_STIJA</name>
<dbReference type="SUPFAM" id="SSF56219">
    <property type="entry name" value="DNase I-like"/>
    <property type="match status" value="1"/>
</dbReference>
<sequence>MIELGLFVKHRDLVDVWRSQNPQVVACTWHKPDGTVSSRLDRFYAPRKFPRSRCSIISCPLSDHDAVVLRLQLPESFHVEKGLWRLNTEIVKEQNFKEQFVEKYRGWQSLKPAFPNALVWWDEVKSLIKQFAIRYCVERAHQRRFKFHSLCNRSDLHALGVFLDEKLHGARVRARIQFVEADEKPTIRFYRDDTKSVAAVSEDLQEDLLSGIDKAPPESKNDSLGSNLSVGELWTAVAAMKKGKSPGPDGLPAEFYRTFWEVLGGDLRDVFATAFQLNYMSQTQRVGNIVLLPKSGDPLDPRNRRPITLLNVDYKILAKALGNRLSDVMPDIVGPLQTCAVRGKCIQHNLWLMRDLIELVICHVHWSHWTRKRPLTW</sequence>
<dbReference type="InterPro" id="IPR036691">
    <property type="entry name" value="Endo/exonu/phosph_ase_sf"/>
</dbReference>
<dbReference type="OrthoDB" id="5598377at2759"/>
<gene>
    <name evidence="1" type="ORF">BSL78_24536</name>
</gene>
<dbReference type="STRING" id="307972.A0A2G8JS96"/>